<keyword evidence="4" id="KW-0812">Transmembrane</keyword>
<keyword evidence="10" id="KW-1185">Reference proteome</keyword>
<dbReference type="AlphaFoldDB" id="A0A1T5DYF2"/>
<dbReference type="GO" id="GO:0099621">
    <property type="term" value="F:undecaprenyl-phosphate 4-deoxy-4-formamido-L-arabinose transferase activity"/>
    <property type="evidence" value="ECO:0007669"/>
    <property type="project" value="TreeGrafter"/>
</dbReference>
<dbReference type="Pfam" id="PF00535">
    <property type="entry name" value="Glycos_transf_2"/>
    <property type="match status" value="1"/>
</dbReference>
<evidence type="ECO:0000313" key="9">
    <source>
        <dbReference type="EMBL" id="SKB76757.1"/>
    </source>
</evidence>
<evidence type="ECO:0000256" key="3">
    <source>
        <dbReference type="ARBA" id="ARBA00022679"/>
    </source>
</evidence>
<dbReference type="GO" id="GO:0009103">
    <property type="term" value="P:lipopolysaccharide biosynthetic process"/>
    <property type="evidence" value="ECO:0007669"/>
    <property type="project" value="UniProtKB-KW"/>
</dbReference>
<evidence type="ECO:0000313" key="10">
    <source>
        <dbReference type="Proteomes" id="UP000189981"/>
    </source>
</evidence>
<evidence type="ECO:0000259" key="8">
    <source>
        <dbReference type="Pfam" id="PF00535"/>
    </source>
</evidence>
<keyword evidence="1" id="KW-1003">Cell membrane</keyword>
<dbReference type="RefSeq" id="WP_079703217.1">
    <property type="nucleotide sequence ID" value="NZ_FUYR01000002.1"/>
</dbReference>
<keyword evidence="3 9" id="KW-0808">Transferase</keyword>
<evidence type="ECO:0000256" key="4">
    <source>
        <dbReference type="ARBA" id="ARBA00022692"/>
    </source>
</evidence>
<dbReference type="GO" id="GO:0005886">
    <property type="term" value="C:plasma membrane"/>
    <property type="evidence" value="ECO:0007669"/>
    <property type="project" value="TreeGrafter"/>
</dbReference>
<dbReference type="STRING" id="572036.SAMN05661099_2741"/>
<keyword evidence="5" id="KW-0448">Lipopolysaccharide biosynthesis</keyword>
<dbReference type="InterPro" id="IPR001173">
    <property type="entry name" value="Glyco_trans_2-like"/>
</dbReference>
<protein>
    <submittedName>
        <fullName evidence="9">Glycosyltransferase involved in cell wall bisynthesis</fullName>
    </submittedName>
</protein>
<dbReference type="CDD" id="cd04179">
    <property type="entry name" value="DPM_DPG-synthase_like"/>
    <property type="match status" value="1"/>
</dbReference>
<dbReference type="Gene3D" id="3.90.550.10">
    <property type="entry name" value="Spore Coat Polysaccharide Biosynthesis Protein SpsA, Chain A"/>
    <property type="match status" value="1"/>
</dbReference>
<dbReference type="Proteomes" id="UP000189981">
    <property type="component" value="Unassembled WGS sequence"/>
</dbReference>
<dbReference type="PANTHER" id="PTHR48090">
    <property type="entry name" value="UNDECAPRENYL-PHOSPHATE 4-DEOXY-4-FORMAMIDO-L-ARABINOSE TRANSFERASE-RELATED"/>
    <property type="match status" value="1"/>
</dbReference>
<dbReference type="EMBL" id="FUYR01000002">
    <property type="protein sequence ID" value="SKB76757.1"/>
    <property type="molecule type" value="Genomic_DNA"/>
</dbReference>
<proteinExistence type="predicted"/>
<keyword evidence="6" id="KW-1133">Transmembrane helix</keyword>
<sequence>MNDSLSIFMPFFNDAGTVKRMISDAFYYGKKVTDDLEVIAVNDGSTDHTLKELKRIRKEYPSLKIIFHKRNRGYGGALRSGMAHSTKKWVFYTDGDAQYHLDELEKLWNLRAGADLVNGFKLNRSDSVIRKIVGSLYSKAIKRTFGTPLTDVDCDFRLINGDILRSLDLSCNSGAITVELVKKMYQKTDRFKEVGVNHYSREYGKSTFFTAGNIWRTIYDEFYLLKEFKT</sequence>
<reference evidence="10" key="1">
    <citation type="submission" date="2017-02" db="EMBL/GenBank/DDBJ databases">
        <authorList>
            <person name="Varghese N."/>
            <person name="Submissions S."/>
        </authorList>
    </citation>
    <scope>NUCLEOTIDE SEQUENCE [LARGE SCALE GENOMIC DNA]</scope>
    <source>
        <strain evidence="10">DSM 22385</strain>
    </source>
</reference>
<evidence type="ECO:0000256" key="2">
    <source>
        <dbReference type="ARBA" id="ARBA00022676"/>
    </source>
</evidence>
<dbReference type="OrthoDB" id="597270at2"/>
<dbReference type="InterPro" id="IPR050256">
    <property type="entry name" value="Glycosyltransferase_2"/>
</dbReference>
<name>A0A1T5DYF2_9SPHI</name>
<accession>A0A1T5DYF2</accession>
<dbReference type="PANTHER" id="PTHR48090:SF3">
    <property type="entry name" value="UNDECAPRENYL-PHOSPHATE 4-DEOXY-4-FORMAMIDO-L-ARABINOSE TRANSFERASE"/>
    <property type="match status" value="1"/>
</dbReference>
<evidence type="ECO:0000256" key="5">
    <source>
        <dbReference type="ARBA" id="ARBA00022985"/>
    </source>
</evidence>
<evidence type="ECO:0000256" key="6">
    <source>
        <dbReference type="ARBA" id="ARBA00022989"/>
    </source>
</evidence>
<evidence type="ECO:0000256" key="1">
    <source>
        <dbReference type="ARBA" id="ARBA00022475"/>
    </source>
</evidence>
<organism evidence="9 10">
    <name type="scientific">Daejeonella lutea</name>
    <dbReference type="NCBI Taxonomy" id="572036"/>
    <lineage>
        <taxon>Bacteria</taxon>
        <taxon>Pseudomonadati</taxon>
        <taxon>Bacteroidota</taxon>
        <taxon>Sphingobacteriia</taxon>
        <taxon>Sphingobacteriales</taxon>
        <taxon>Sphingobacteriaceae</taxon>
        <taxon>Daejeonella</taxon>
    </lineage>
</organism>
<evidence type="ECO:0000256" key="7">
    <source>
        <dbReference type="ARBA" id="ARBA00023136"/>
    </source>
</evidence>
<dbReference type="InterPro" id="IPR029044">
    <property type="entry name" value="Nucleotide-diphossugar_trans"/>
</dbReference>
<keyword evidence="7" id="KW-0472">Membrane</keyword>
<feature type="domain" description="Glycosyltransferase 2-like" evidence="8">
    <location>
        <begin position="6"/>
        <end position="162"/>
    </location>
</feature>
<gene>
    <name evidence="9" type="ORF">SAMN05661099_2741</name>
</gene>
<keyword evidence="2" id="KW-0328">Glycosyltransferase</keyword>
<dbReference type="SUPFAM" id="SSF53448">
    <property type="entry name" value="Nucleotide-diphospho-sugar transferases"/>
    <property type="match status" value="1"/>
</dbReference>